<comment type="caution">
    <text evidence="3">The sequence shown here is derived from an EMBL/GenBank/DDBJ whole genome shotgun (WGS) entry which is preliminary data.</text>
</comment>
<sequence length="431" mass="46941">MEGGFSVTRKEKLRRILTWVFWISLVFTAGFTWIYVKYAVPDQLNLVAEEEEIFHFSLPPGFTFESESEEVILGNGSNIPEGQVRIQNSEAISMYGANEGTYQIGMKFLGIFRMKDIQVDVVDDMYAIPCGLPVGIYLKSDGVMVIGTGQITNEAGNVVEPAYGVLKSGDYIEEINGETLDNKDELIQAVNASNGRTVSLLVRRDGETMDVKVTPALAEDGTYKLGAWVRDDTQGIGTVTYVDMNGSFGALGHGISDSDTGMLVNAEGGELYETQIMGIEKGSSGKPGVMSGVIYYGKGTKLGEVTENTEVGIFGTVNDKFLETMETQAIPVGFRQDVHPGIAYIRSDVSGELKDYEIQIEKVDYTSLQKNKGMVIQVTDKELLDLTGGIVQGMSGSPIIQDGKLIGAVTHVFIQDSTKGYGIFIENMLSH</sequence>
<dbReference type="InterPro" id="IPR036034">
    <property type="entry name" value="PDZ_sf"/>
</dbReference>
<evidence type="ECO:0000256" key="1">
    <source>
        <dbReference type="SAM" id="Phobius"/>
    </source>
</evidence>
<dbReference type="InterPro" id="IPR008763">
    <property type="entry name" value="Peptidase_S55"/>
</dbReference>
<dbReference type="NCBIfam" id="TIGR02860">
    <property type="entry name" value="spore_IV_B"/>
    <property type="match status" value="1"/>
</dbReference>
<feature type="domain" description="Peptidase S55" evidence="2">
    <location>
        <begin position="207"/>
        <end position="431"/>
    </location>
</feature>
<keyword evidence="1" id="KW-0472">Membrane</keyword>
<evidence type="ECO:0000259" key="2">
    <source>
        <dbReference type="PROSITE" id="PS51494"/>
    </source>
</evidence>
<protein>
    <submittedName>
        <fullName evidence="3">SpoIVB peptidase</fullName>
        <ecNumber evidence="3">3.4.21.116</ecNumber>
    </submittedName>
</protein>
<dbReference type="Gene3D" id="2.30.42.10">
    <property type="match status" value="1"/>
</dbReference>
<dbReference type="AlphaFoldDB" id="A0A9D1A4K5"/>
<dbReference type="GO" id="GO:0016787">
    <property type="term" value="F:hydrolase activity"/>
    <property type="evidence" value="ECO:0007669"/>
    <property type="project" value="UniProtKB-KW"/>
</dbReference>
<dbReference type="Pfam" id="PF05580">
    <property type="entry name" value="Peptidase_S55"/>
    <property type="match status" value="1"/>
</dbReference>
<dbReference type="EMBL" id="DVGC01000045">
    <property type="protein sequence ID" value="HIR05929.1"/>
    <property type="molecule type" value="Genomic_DNA"/>
</dbReference>
<name>A0A9D1A4K5_9FIRM</name>
<dbReference type="SUPFAM" id="SSF50156">
    <property type="entry name" value="PDZ domain-like"/>
    <property type="match status" value="1"/>
</dbReference>
<gene>
    <name evidence="3" type="primary">spoIVB</name>
    <name evidence="3" type="ORF">IAB28_08200</name>
</gene>
<keyword evidence="1" id="KW-1133">Transmembrane helix</keyword>
<dbReference type="InterPro" id="IPR009003">
    <property type="entry name" value="Peptidase_S1_PA"/>
</dbReference>
<keyword evidence="3" id="KW-0378">Hydrolase</keyword>
<dbReference type="InterPro" id="IPR014219">
    <property type="entry name" value="SpoIVB"/>
</dbReference>
<dbReference type="Proteomes" id="UP000824250">
    <property type="component" value="Unassembled WGS sequence"/>
</dbReference>
<reference evidence="3" key="2">
    <citation type="journal article" date="2021" name="PeerJ">
        <title>Extensive microbial diversity within the chicken gut microbiome revealed by metagenomics and culture.</title>
        <authorList>
            <person name="Gilroy R."/>
            <person name="Ravi A."/>
            <person name="Getino M."/>
            <person name="Pursley I."/>
            <person name="Horton D.L."/>
            <person name="Alikhan N.F."/>
            <person name="Baker D."/>
            <person name="Gharbi K."/>
            <person name="Hall N."/>
            <person name="Watson M."/>
            <person name="Adriaenssens E.M."/>
            <person name="Foster-Nyarko E."/>
            <person name="Jarju S."/>
            <person name="Secka A."/>
            <person name="Antonio M."/>
            <person name="Oren A."/>
            <person name="Chaudhuri R.R."/>
            <person name="La Ragione R."/>
            <person name="Hildebrand F."/>
            <person name="Pallen M.J."/>
        </authorList>
    </citation>
    <scope>NUCLEOTIDE SEQUENCE</scope>
    <source>
        <strain evidence="3">CHK180-2868</strain>
    </source>
</reference>
<keyword evidence="1" id="KW-0812">Transmembrane</keyword>
<accession>A0A9D1A4K5</accession>
<dbReference type="SUPFAM" id="SSF50494">
    <property type="entry name" value="Trypsin-like serine proteases"/>
    <property type="match status" value="1"/>
</dbReference>
<reference evidence="3" key="1">
    <citation type="submission" date="2020-10" db="EMBL/GenBank/DDBJ databases">
        <authorList>
            <person name="Gilroy R."/>
        </authorList>
    </citation>
    <scope>NUCLEOTIDE SEQUENCE</scope>
    <source>
        <strain evidence="3">CHK180-2868</strain>
    </source>
</reference>
<proteinExistence type="predicted"/>
<evidence type="ECO:0000313" key="3">
    <source>
        <dbReference type="EMBL" id="HIR05929.1"/>
    </source>
</evidence>
<feature type="transmembrane region" description="Helical" evidence="1">
    <location>
        <begin position="16"/>
        <end position="36"/>
    </location>
</feature>
<organism evidence="3 4">
    <name type="scientific">Candidatus Copromonas faecavium</name>
    <name type="common">nom. illeg.</name>
    <dbReference type="NCBI Taxonomy" id="2840740"/>
    <lineage>
        <taxon>Bacteria</taxon>
        <taxon>Bacillati</taxon>
        <taxon>Bacillota</taxon>
        <taxon>Clostridia</taxon>
        <taxon>Lachnospirales</taxon>
        <taxon>Lachnospiraceae</taxon>
        <taxon>Candidatus Copromonas (nom. illeg.)</taxon>
    </lineage>
</organism>
<evidence type="ECO:0000313" key="4">
    <source>
        <dbReference type="Proteomes" id="UP000824250"/>
    </source>
</evidence>
<dbReference type="PROSITE" id="PS51494">
    <property type="entry name" value="SPOIVB"/>
    <property type="match status" value="1"/>
</dbReference>
<dbReference type="EC" id="3.4.21.116" evidence="3"/>